<keyword evidence="1" id="KW-1133">Transmembrane helix</keyword>
<sequence>MNDYRAPLRRVGIVLILIGMVDIIYMIYALLNDQSYSSWLNILAVIAGGFLLRGKPAAVPIVTCCSAFAIASFVSTIVLYPFLRPLELWAIQFRLEPVSLSVSLLMKLAVIILLCWVYKQLWQTSVVSASRKAGHGVSVPRVAFILGALYTILPFGVINAMRNSAGASNALKLARTQYGNEYKYHLTGMDWSEKQVRASFTAYNEQEIKLVQVEWQR</sequence>
<accession>A0A947DIF6</accession>
<organism evidence="2 3">
    <name type="scientific">Leptothoe spongobia TAU-MAC 1115</name>
    <dbReference type="NCBI Taxonomy" id="1967444"/>
    <lineage>
        <taxon>Bacteria</taxon>
        <taxon>Bacillati</taxon>
        <taxon>Cyanobacteriota</taxon>
        <taxon>Cyanophyceae</taxon>
        <taxon>Nodosilineales</taxon>
        <taxon>Cymatolegaceae</taxon>
        <taxon>Leptothoe</taxon>
        <taxon>Leptothoe spongobia</taxon>
    </lineage>
</organism>
<keyword evidence="3" id="KW-1185">Reference proteome</keyword>
<feature type="transmembrane region" description="Helical" evidence="1">
    <location>
        <begin position="59"/>
        <end position="80"/>
    </location>
</feature>
<keyword evidence="1" id="KW-0472">Membrane</keyword>
<dbReference type="RefSeq" id="WP_215610676.1">
    <property type="nucleotide sequence ID" value="NZ_JADOES010000052.1"/>
</dbReference>
<gene>
    <name evidence="2" type="ORF">IXB50_19495</name>
</gene>
<reference evidence="2" key="2">
    <citation type="journal article" date="2021" name="Mar. Drugs">
        <title>Genome Reduction and Secondary Metabolism of the Marine Sponge-Associated Cyanobacterium Leptothoe.</title>
        <authorList>
            <person name="Konstantinou D."/>
            <person name="Popin R.V."/>
            <person name="Fewer D.P."/>
            <person name="Sivonen K."/>
            <person name="Gkelis S."/>
        </authorList>
    </citation>
    <scope>NUCLEOTIDE SEQUENCE</scope>
    <source>
        <strain evidence="2">TAU-MAC 1115</strain>
    </source>
</reference>
<evidence type="ECO:0000256" key="1">
    <source>
        <dbReference type="SAM" id="Phobius"/>
    </source>
</evidence>
<feature type="transmembrane region" description="Helical" evidence="1">
    <location>
        <begin position="100"/>
        <end position="118"/>
    </location>
</feature>
<evidence type="ECO:0000313" key="2">
    <source>
        <dbReference type="EMBL" id="MBT9317611.1"/>
    </source>
</evidence>
<dbReference type="Proteomes" id="UP000717364">
    <property type="component" value="Unassembled WGS sequence"/>
</dbReference>
<feature type="transmembrane region" description="Helical" evidence="1">
    <location>
        <begin position="36"/>
        <end position="52"/>
    </location>
</feature>
<comment type="caution">
    <text evidence="2">The sequence shown here is derived from an EMBL/GenBank/DDBJ whole genome shotgun (WGS) entry which is preliminary data.</text>
</comment>
<feature type="transmembrane region" description="Helical" evidence="1">
    <location>
        <begin position="139"/>
        <end position="158"/>
    </location>
</feature>
<evidence type="ECO:0000313" key="3">
    <source>
        <dbReference type="Proteomes" id="UP000717364"/>
    </source>
</evidence>
<dbReference type="AlphaFoldDB" id="A0A947DIF6"/>
<feature type="transmembrane region" description="Helical" evidence="1">
    <location>
        <begin position="12"/>
        <end position="30"/>
    </location>
</feature>
<proteinExistence type="predicted"/>
<protein>
    <submittedName>
        <fullName evidence="2">Uncharacterized protein</fullName>
    </submittedName>
</protein>
<dbReference type="EMBL" id="JADOES010000052">
    <property type="protein sequence ID" value="MBT9317611.1"/>
    <property type="molecule type" value="Genomic_DNA"/>
</dbReference>
<name>A0A947DIF6_9CYAN</name>
<reference evidence="2" key="1">
    <citation type="submission" date="2020-11" db="EMBL/GenBank/DDBJ databases">
        <authorList>
            <person name="Konstantinou D."/>
            <person name="Gkelis S."/>
            <person name="Popin R."/>
            <person name="Fewer D."/>
            <person name="Sivonen K."/>
        </authorList>
    </citation>
    <scope>NUCLEOTIDE SEQUENCE</scope>
    <source>
        <strain evidence="2">TAU-MAC 1115</strain>
    </source>
</reference>
<keyword evidence="1" id="KW-0812">Transmembrane</keyword>